<evidence type="ECO:0000313" key="1">
    <source>
        <dbReference type="EMBL" id="KAH7959224.1"/>
    </source>
</evidence>
<dbReference type="Proteomes" id="UP000821865">
    <property type="component" value="Chromosome 3"/>
</dbReference>
<protein>
    <submittedName>
        <fullName evidence="1">Uncharacterized protein</fullName>
    </submittedName>
</protein>
<evidence type="ECO:0000313" key="2">
    <source>
        <dbReference type="Proteomes" id="UP000821865"/>
    </source>
</evidence>
<gene>
    <name evidence="1" type="ORF">HPB49_009420</name>
</gene>
<organism evidence="1 2">
    <name type="scientific">Dermacentor silvarum</name>
    <name type="common">Tick</name>
    <dbReference type="NCBI Taxonomy" id="543639"/>
    <lineage>
        <taxon>Eukaryota</taxon>
        <taxon>Metazoa</taxon>
        <taxon>Ecdysozoa</taxon>
        <taxon>Arthropoda</taxon>
        <taxon>Chelicerata</taxon>
        <taxon>Arachnida</taxon>
        <taxon>Acari</taxon>
        <taxon>Parasitiformes</taxon>
        <taxon>Ixodida</taxon>
        <taxon>Ixodoidea</taxon>
        <taxon>Ixodidae</taxon>
        <taxon>Rhipicephalinae</taxon>
        <taxon>Dermacentor</taxon>
    </lineage>
</organism>
<name>A0ACB8D428_DERSI</name>
<accession>A0ACB8D428</accession>
<reference evidence="1" key="1">
    <citation type="submission" date="2020-05" db="EMBL/GenBank/DDBJ databases">
        <title>Large-scale comparative analyses of tick genomes elucidate their genetic diversity and vector capacities.</title>
        <authorList>
            <person name="Jia N."/>
            <person name="Wang J."/>
            <person name="Shi W."/>
            <person name="Du L."/>
            <person name="Sun Y."/>
            <person name="Zhan W."/>
            <person name="Jiang J."/>
            <person name="Wang Q."/>
            <person name="Zhang B."/>
            <person name="Ji P."/>
            <person name="Sakyi L.B."/>
            <person name="Cui X."/>
            <person name="Yuan T."/>
            <person name="Jiang B."/>
            <person name="Yang W."/>
            <person name="Lam T.T.-Y."/>
            <person name="Chang Q."/>
            <person name="Ding S."/>
            <person name="Wang X."/>
            <person name="Zhu J."/>
            <person name="Ruan X."/>
            <person name="Zhao L."/>
            <person name="Wei J."/>
            <person name="Que T."/>
            <person name="Du C."/>
            <person name="Cheng J."/>
            <person name="Dai P."/>
            <person name="Han X."/>
            <person name="Huang E."/>
            <person name="Gao Y."/>
            <person name="Liu J."/>
            <person name="Shao H."/>
            <person name="Ye R."/>
            <person name="Li L."/>
            <person name="Wei W."/>
            <person name="Wang X."/>
            <person name="Wang C."/>
            <person name="Yang T."/>
            <person name="Huo Q."/>
            <person name="Li W."/>
            <person name="Guo W."/>
            <person name="Chen H."/>
            <person name="Zhou L."/>
            <person name="Ni X."/>
            <person name="Tian J."/>
            <person name="Zhou Y."/>
            <person name="Sheng Y."/>
            <person name="Liu T."/>
            <person name="Pan Y."/>
            <person name="Xia L."/>
            <person name="Li J."/>
            <person name="Zhao F."/>
            <person name="Cao W."/>
        </authorList>
    </citation>
    <scope>NUCLEOTIDE SEQUENCE</scope>
    <source>
        <strain evidence="1">Dsil-2018</strain>
    </source>
</reference>
<comment type="caution">
    <text evidence="1">The sequence shown here is derived from an EMBL/GenBank/DDBJ whole genome shotgun (WGS) entry which is preliminary data.</text>
</comment>
<proteinExistence type="predicted"/>
<dbReference type="EMBL" id="CM023472">
    <property type="protein sequence ID" value="KAH7959224.1"/>
    <property type="molecule type" value="Genomic_DNA"/>
</dbReference>
<keyword evidence="2" id="KW-1185">Reference proteome</keyword>
<sequence>MEGETNGNAHEMAIENNSQDWTANQSNVEFDENSGKTLSQAGPWFQAIKVRKNKKAPNEDRIQEGGKQGNPRNQQGGLNARSNPRVEASMHANSNQQRQQDQGSPTNGKLPPRRATPPLPDNDYKVWKQNLIIASTADEDYALKLGSINGIELGVATYEMTPYIKPLPGTARGVKQPEPSTTPTPPTEHTPPIEDLESGIEYKMIKARTANKAELRNEFRAELAQAVDSISTSVAATVQAAVQALHQEITQMGNKLSQRNFILGKDKEQARKKLKYPIREAQVNETLGSYDGD</sequence>